<sequence>MYGFLCFQPLDDVWDIYTDNNFASAVISRIKNSASLMLPELRESASLCSSCQDLDFFGSLGFSIEYKPGDLEEGSKNCDLCGLFWRTYQRNNGNRASTVRFEKDQPLLKMNGIGHPVLSICRNLDPKAQPSIQIGLPKLPEAGSETHFGIIRQWLQLCDDKVAHPKCKATSTSTSCLPTRLIDVGKEGEDIVRLWVTSPEDTAEYIALSHPWGKGPHFVTNVKNLEEHKEGIKLTDLPATFRDAIITTRALDKRCLWVDSICIIQGPDGDFEAEAKKMENVFNSAYCVIAASRSHSHIDGFLQGRREREYVTIRKRPDEAPFYICENIDNFNLHVLNGHLNKRGWVLQEHALARRTIFFTEHQTYWECGNGVRCETLTKMSNNLAVFLGDPNFPQIIMSANRGEKIVHFQSLYKTYSSLAFANQNDRPIAVDGIQNRLLKAFETQGGFGIFDEDRSGQSGLLRRSLLWYRPLSNTEPVKNAFLSSRTTTVPSWSWMACLSEIDYLKLGFGNIDWMEIQSPWSGKDDGVGNIALSGKVRAITVDAAGEKIGELYFDMPGELGRSSLQCVVLGVEQGHRPQSTKFHYFILVNPMDMRRSDGSEVYERVGAGYLPGRCIPSEGYRSKIR</sequence>
<name>A0A8H4W4E7_9HELO</name>
<evidence type="ECO:0000313" key="3">
    <source>
        <dbReference type="Proteomes" id="UP000566819"/>
    </source>
</evidence>
<feature type="domain" description="Heterokaryon incompatibility" evidence="1">
    <location>
        <begin position="205"/>
        <end position="349"/>
    </location>
</feature>
<dbReference type="InterPro" id="IPR010730">
    <property type="entry name" value="HET"/>
</dbReference>
<dbReference type="Pfam" id="PF06985">
    <property type="entry name" value="HET"/>
    <property type="match status" value="1"/>
</dbReference>
<dbReference type="PANTHER" id="PTHR33112:SF10">
    <property type="entry name" value="TOL"/>
    <property type="match status" value="1"/>
</dbReference>
<dbReference type="AlphaFoldDB" id="A0A8H4W4E7"/>
<dbReference type="PANTHER" id="PTHR33112">
    <property type="entry name" value="DOMAIN PROTEIN, PUTATIVE-RELATED"/>
    <property type="match status" value="1"/>
</dbReference>
<accession>A0A8H4W4E7</accession>
<gene>
    <name evidence="2" type="ORF">G7Y89_g4749</name>
</gene>
<evidence type="ECO:0000259" key="1">
    <source>
        <dbReference type="Pfam" id="PF06985"/>
    </source>
</evidence>
<dbReference type="OrthoDB" id="4062651at2759"/>
<proteinExistence type="predicted"/>
<dbReference type="EMBL" id="JAAMPI010000266">
    <property type="protein sequence ID" value="KAF4633372.1"/>
    <property type="molecule type" value="Genomic_DNA"/>
</dbReference>
<evidence type="ECO:0000313" key="2">
    <source>
        <dbReference type="EMBL" id="KAF4633372.1"/>
    </source>
</evidence>
<keyword evidence="3" id="KW-1185">Reference proteome</keyword>
<reference evidence="2 3" key="1">
    <citation type="submission" date="2020-03" db="EMBL/GenBank/DDBJ databases">
        <title>Draft Genome Sequence of Cudoniella acicularis.</title>
        <authorList>
            <person name="Buettner E."/>
            <person name="Kellner H."/>
        </authorList>
    </citation>
    <scope>NUCLEOTIDE SEQUENCE [LARGE SCALE GENOMIC DNA]</scope>
    <source>
        <strain evidence="2 3">DSM 108380</strain>
    </source>
</reference>
<protein>
    <recommendedName>
        <fullName evidence="1">Heterokaryon incompatibility domain-containing protein</fullName>
    </recommendedName>
</protein>
<comment type="caution">
    <text evidence="2">The sequence shown here is derived from an EMBL/GenBank/DDBJ whole genome shotgun (WGS) entry which is preliminary data.</text>
</comment>
<dbReference type="Proteomes" id="UP000566819">
    <property type="component" value="Unassembled WGS sequence"/>
</dbReference>
<organism evidence="2 3">
    <name type="scientific">Cudoniella acicularis</name>
    <dbReference type="NCBI Taxonomy" id="354080"/>
    <lineage>
        <taxon>Eukaryota</taxon>
        <taxon>Fungi</taxon>
        <taxon>Dikarya</taxon>
        <taxon>Ascomycota</taxon>
        <taxon>Pezizomycotina</taxon>
        <taxon>Leotiomycetes</taxon>
        <taxon>Helotiales</taxon>
        <taxon>Tricladiaceae</taxon>
        <taxon>Cudoniella</taxon>
    </lineage>
</organism>